<comment type="caution">
    <text evidence="1">The sequence shown here is derived from an EMBL/GenBank/DDBJ whole genome shotgun (WGS) entry which is preliminary data.</text>
</comment>
<proteinExistence type="predicted"/>
<sequence length="25" mass="3113">QGQEKKIEFMTLKEKMKDEMLQKDR</sequence>
<protein>
    <submittedName>
        <fullName evidence="1">Uncharacterized protein</fullName>
    </submittedName>
</protein>
<feature type="non-terminal residue" evidence="1">
    <location>
        <position position="1"/>
    </location>
</feature>
<accession>A0AAD9QXG9</accession>
<gene>
    <name evidence="1" type="ORF">P5673_006205</name>
</gene>
<name>A0AAD9QXG9_ACRCE</name>
<dbReference type="Proteomes" id="UP001249851">
    <property type="component" value="Unassembled WGS sequence"/>
</dbReference>
<organism evidence="1 2">
    <name type="scientific">Acropora cervicornis</name>
    <name type="common">Staghorn coral</name>
    <dbReference type="NCBI Taxonomy" id="6130"/>
    <lineage>
        <taxon>Eukaryota</taxon>
        <taxon>Metazoa</taxon>
        <taxon>Cnidaria</taxon>
        <taxon>Anthozoa</taxon>
        <taxon>Hexacorallia</taxon>
        <taxon>Scleractinia</taxon>
        <taxon>Astrocoeniina</taxon>
        <taxon>Acroporidae</taxon>
        <taxon>Acropora</taxon>
    </lineage>
</organism>
<reference evidence="1" key="1">
    <citation type="journal article" date="2023" name="G3 (Bethesda)">
        <title>Whole genome assembly and annotation of the endangered Caribbean coral Acropora cervicornis.</title>
        <authorList>
            <person name="Selwyn J.D."/>
            <person name="Vollmer S.V."/>
        </authorList>
    </citation>
    <scope>NUCLEOTIDE SEQUENCE</scope>
    <source>
        <strain evidence="1">K2</strain>
    </source>
</reference>
<dbReference type="EMBL" id="JARQWQ010000010">
    <property type="protein sequence ID" value="KAK2569293.1"/>
    <property type="molecule type" value="Genomic_DNA"/>
</dbReference>
<reference evidence="1" key="2">
    <citation type="journal article" date="2023" name="Science">
        <title>Genomic signatures of disease resistance in endangered staghorn corals.</title>
        <authorList>
            <person name="Vollmer S.V."/>
            <person name="Selwyn J.D."/>
            <person name="Despard B.A."/>
            <person name="Roesel C.L."/>
        </authorList>
    </citation>
    <scope>NUCLEOTIDE SEQUENCE</scope>
    <source>
        <strain evidence="1">K2</strain>
    </source>
</reference>
<evidence type="ECO:0000313" key="2">
    <source>
        <dbReference type="Proteomes" id="UP001249851"/>
    </source>
</evidence>
<keyword evidence="2" id="KW-1185">Reference proteome</keyword>
<evidence type="ECO:0000313" key="1">
    <source>
        <dbReference type="EMBL" id="KAK2569293.1"/>
    </source>
</evidence>
<dbReference type="AlphaFoldDB" id="A0AAD9QXG9"/>